<dbReference type="Pfam" id="PF12937">
    <property type="entry name" value="F-box-like"/>
    <property type="match status" value="1"/>
</dbReference>
<evidence type="ECO:0000313" key="4">
    <source>
        <dbReference type="Proteomes" id="UP000235145"/>
    </source>
</evidence>
<dbReference type="Gene3D" id="3.10.450.50">
    <property type="match status" value="1"/>
</dbReference>
<dbReference type="Proteomes" id="UP000235145">
    <property type="component" value="Unassembled WGS sequence"/>
</dbReference>
<dbReference type="Gene3D" id="1.20.1280.50">
    <property type="match status" value="1"/>
</dbReference>
<keyword evidence="1" id="KW-0472">Membrane</keyword>
<evidence type="ECO:0000259" key="2">
    <source>
        <dbReference type="PROSITE" id="PS50181"/>
    </source>
</evidence>
<gene>
    <name evidence="3" type="ORF">LSAT_V11C600302130</name>
</gene>
<dbReference type="InterPro" id="IPR032710">
    <property type="entry name" value="NTF2-like_dom_sf"/>
</dbReference>
<dbReference type="PANTHER" id="PTHR47124">
    <property type="entry name" value="F-BOX PROTEIN SKIP8"/>
    <property type="match status" value="1"/>
</dbReference>
<feature type="transmembrane region" description="Helical" evidence="1">
    <location>
        <begin position="15"/>
        <end position="41"/>
    </location>
</feature>
<proteinExistence type="predicted"/>
<dbReference type="InterPro" id="IPR037401">
    <property type="entry name" value="SnoaL-like"/>
</dbReference>
<name>A0A9R1XBE6_LACSA</name>
<accession>A0A9R1XBE6</accession>
<dbReference type="Pfam" id="PF13474">
    <property type="entry name" value="SnoaL_3"/>
    <property type="match status" value="1"/>
</dbReference>
<dbReference type="SUPFAM" id="SSF81383">
    <property type="entry name" value="F-box domain"/>
    <property type="match status" value="1"/>
</dbReference>
<dbReference type="CDD" id="cd22117">
    <property type="entry name" value="F-box_FBXL4"/>
    <property type="match status" value="1"/>
</dbReference>
<sequence length="282" mass="32572">MEISFTFSDYEYFKLLSLFLALMLPFFCSLLFFFPFIILAFSQSNKRKACKCVCSSSDLMARMLNGGGELMVVERERQQTVGASMMEQLVPEITTHVLSYLDYRSLCSLSMTNSSMRRAANDDNAWKTLYHKDFTTEQDGIRPGNGWKAYYAATRAIVNINHRFFDIIRERSIIQMGQLWLNADYVKCVHASGDIFTGYTRVIRSWQLAFNWELGIDFQIQDVSARVMSDMAWVTMKAYIAMDHSGLNLTNVFEFHNGHWFLVHHHSSEMMFNDGELPPLLG</sequence>
<keyword evidence="1" id="KW-0812">Transmembrane</keyword>
<dbReference type="Gramene" id="rna-gnl|WGS:NBSK|LSAT_6X8420_mrna">
    <property type="protein sequence ID" value="cds-PLY80546.1"/>
    <property type="gene ID" value="gene-LSAT_6X8420"/>
</dbReference>
<dbReference type="OrthoDB" id="1901658at2759"/>
<evidence type="ECO:0000313" key="3">
    <source>
        <dbReference type="EMBL" id="KAJ0202307.1"/>
    </source>
</evidence>
<dbReference type="SUPFAM" id="SSF54427">
    <property type="entry name" value="NTF2-like"/>
    <property type="match status" value="1"/>
</dbReference>
<organism evidence="3 4">
    <name type="scientific">Lactuca sativa</name>
    <name type="common">Garden lettuce</name>
    <dbReference type="NCBI Taxonomy" id="4236"/>
    <lineage>
        <taxon>Eukaryota</taxon>
        <taxon>Viridiplantae</taxon>
        <taxon>Streptophyta</taxon>
        <taxon>Embryophyta</taxon>
        <taxon>Tracheophyta</taxon>
        <taxon>Spermatophyta</taxon>
        <taxon>Magnoliopsida</taxon>
        <taxon>eudicotyledons</taxon>
        <taxon>Gunneridae</taxon>
        <taxon>Pentapetalae</taxon>
        <taxon>asterids</taxon>
        <taxon>campanulids</taxon>
        <taxon>Asterales</taxon>
        <taxon>Asteraceae</taxon>
        <taxon>Cichorioideae</taxon>
        <taxon>Cichorieae</taxon>
        <taxon>Lactucinae</taxon>
        <taxon>Lactuca</taxon>
    </lineage>
</organism>
<dbReference type="InterPro" id="IPR044260">
    <property type="entry name" value="SKIP8-like"/>
</dbReference>
<dbReference type="PROSITE" id="PS50181">
    <property type="entry name" value="FBOX"/>
    <property type="match status" value="1"/>
</dbReference>
<reference evidence="3 4" key="1">
    <citation type="journal article" date="2017" name="Nat. Commun.">
        <title>Genome assembly with in vitro proximity ligation data and whole-genome triplication in lettuce.</title>
        <authorList>
            <person name="Reyes-Chin-Wo S."/>
            <person name="Wang Z."/>
            <person name="Yang X."/>
            <person name="Kozik A."/>
            <person name="Arikit S."/>
            <person name="Song C."/>
            <person name="Xia L."/>
            <person name="Froenicke L."/>
            <person name="Lavelle D.O."/>
            <person name="Truco M.J."/>
            <person name="Xia R."/>
            <person name="Zhu S."/>
            <person name="Xu C."/>
            <person name="Xu H."/>
            <person name="Xu X."/>
            <person name="Cox K."/>
            <person name="Korf I."/>
            <person name="Meyers B.C."/>
            <person name="Michelmore R.W."/>
        </authorList>
    </citation>
    <scope>NUCLEOTIDE SEQUENCE [LARGE SCALE GENOMIC DNA]</scope>
    <source>
        <strain evidence="4">cv. Salinas</strain>
        <tissue evidence="3">Seedlings</tissue>
    </source>
</reference>
<comment type="caution">
    <text evidence="3">The sequence shown here is derived from an EMBL/GenBank/DDBJ whole genome shotgun (WGS) entry which is preliminary data.</text>
</comment>
<protein>
    <recommendedName>
        <fullName evidence="2">F-box domain-containing protein</fullName>
    </recommendedName>
</protein>
<keyword evidence="1" id="KW-1133">Transmembrane helix</keyword>
<dbReference type="SMART" id="SM00256">
    <property type="entry name" value="FBOX"/>
    <property type="match status" value="1"/>
</dbReference>
<dbReference type="PANTHER" id="PTHR47124:SF1">
    <property type="entry name" value="F-BOX PROTEIN SKIP8"/>
    <property type="match status" value="1"/>
</dbReference>
<evidence type="ECO:0000256" key="1">
    <source>
        <dbReference type="SAM" id="Phobius"/>
    </source>
</evidence>
<dbReference type="EMBL" id="NBSK02000006">
    <property type="protein sequence ID" value="KAJ0202307.1"/>
    <property type="molecule type" value="Genomic_DNA"/>
</dbReference>
<dbReference type="AlphaFoldDB" id="A0A9R1XBE6"/>
<feature type="domain" description="F-box" evidence="2">
    <location>
        <begin position="83"/>
        <end position="129"/>
    </location>
</feature>
<dbReference type="InterPro" id="IPR001810">
    <property type="entry name" value="F-box_dom"/>
</dbReference>
<dbReference type="InterPro" id="IPR036047">
    <property type="entry name" value="F-box-like_dom_sf"/>
</dbReference>
<keyword evidence="4" id="KW-1185">Reference proteome</keyword>